<organism evidence="12 13">
    <name type="scientific">Diploptera punctata</name>
    <name type="common">Pacific beetle cockroach</name>
    <dbReference type="NCBI Taxonomy" id="6984"/>
    <lineage>
        <taxon>Eukaryota</taxon>
        <taxon>Metazoa</taxon>
        <taxon>Ecdysozoa</taxon>
        <taxon>Arthropoda</taxon>
        <taxon>Hexapoda</taxon>
        <taxon>Insecta</taxon>
        <taxon>Pterygota</taxon>
        <taxon>Neoptera</taxon>
        <taxon>Polyneoptera</taxon>
        <taxon>Dictyoptera</taxon>
        <taxon>Blattodea</taxon>
        <taxon>Blaberoidea</taxon>
        <taxon>Blaberidae</taxon>
        <taxon>Diplopterinae</taxon>
        <taxon>Diploptera</taxon>
    </lineage>
</organism>
<reference evidence="12" key="2">
    <citation type="submission" date="2023-05" db="EMBL/GenBank/DDBJ databases">
        <authorList>
            <person name="Fouks B."/>
        </authorList>
    </citation>
    <scope>NUCLEOTIDE SEQUENCE</scope>
    <source>
        <strain evidence="12">Stay&amp;Tobe</strain>
        <tissue evidence="12">Testes</tissue>
    </source>
</reference>
<comment type="similarity">
    <text evidence="2">Belongs to the HAUS3 family.</text>
</comment>
<sequence length="573" mass="67172">MSHPPDVLKQLEGLVEDIRNEYCCGPNPDVEIEEFLTHLCNSIDSRNVLTASEIKEYEEMIANGEDLDGVELENAYSNINIDDVGNDYETQFLIEEIERADSHIQLLSELTKKTNEKCEHITSGIRQLEKQEKSADYNLLAEQEECRKLENKVHSLQKKLIRQYDRDVEIGTDYILKNPQFIAQMPYETFKKFYFQFDQYARRSMNQLIDLNKDTGKSAMNKLDDLEQSYIEVKVKYLSLSAEEKAKKEVIKLLNDKINNIQSYKNLPTIDDLRNQTVLFEDEANRLNGEVVSMIENVVVPTVMEEIEREVLNVKKYRNEHTICKQKHLYKQLETLAKCMDSGLLKNELLVLLFAIERQKVSDIIDLNQQCREEINEEYSQFLLRMKAMQDLKENKHKNSLVDNPLIRYVGKILDGGGNHSYGALDYSDLASKVKKIKFDLRENEEMKLSQFNRQRSMLIQSERFLINVDASLCSGLAKKVLIHNVDILRKCAEFENLMESYQEALIKFENKFEEKKTFLMKNPLHQEQRLLWIYFSVDPKKLVSLIDYLQEQYEKKFTLQNRKATTFHGVKK</sequence>
<evidence type="ECO:0000256" key="6">
    <source>
        <dbReference type="ARBA" id="ARBA00022776"/>
    </source>
</evidence>
<keyword evidence="13" id="KW-1185">Reference proteome</keyword>
<accession>A0AAD7ZT63</accession>
<keyword evidence="3" id="KW-0963">Cytoplasm</keyword>
<comment type="caution">
    <text evidence="12">The sequence shown here is derived from an EMBL/GenBank/DDBJ whole genome shotgun (WGS) entry which is preliminary data.</text>
</comment>
<keyword evidence="6" id="KW-0498">Mitosis</keyword>
<gene>
    <name evidence="12" type="ORF">L9F63_002796</name>
</gene>
<proteinExistence type="inferred from homology"/>
<keyword evidence="8" id="KW-0206">Cytoskeleton</keyword>
<keyword evidence="9" id="KW-0131">Cell cycle</keyword>
<dbReference type="PANTHER" id="PTHR19378:SF0">
    <property type="entry name" value="HAUS AUGMIN-LIKE COMPLEX SUBUNIT 3"/>
    <property type="match status" value="1"/>
</dbReference>
<dbReference type="Pfam" id="PF14932">
    <property type="entry name" value="HAUS-augmin3"/>
    <property type="match status" value="1"/>
</dbReference>
<evidence type="ECO:0000313" key="13">
    <source>
        <dbReference type="Proteomes" id="UP001233999"/>
    </source>
</evidence>
<dbReference type="EMBL" id="JASPKZ010007275">
    <property type="protein sequence ID" value="KAJ9585413.1"/>
    <property type="molecule type" value="Genomic_DNA"/>
</dbReference>
<evidence type="ECO:0000256" key="1">
    <source>
        <dbReference type="ARBA" id="ARBA00004186"/>
    </source>
</evidence>
<keyword evidence="7 10" id="KW-0175">Coiled coil</keyword>
<comment type="subcellular location">
    <subcellularLocation>
        <location evidence="1">Cytoplasm</location>
        <location evidence="1">Cytoskeleton</location>
        <location evidence="1">Spindle</location>
    </subcellularLocation>
</comment>
<name>A0AAD7ZT63_DIPPU</name>
<reference evidence="12" key="1">
    <citation type="journal article" date="2023" name="IScience">
        <title>Live-bearing cockroach genome reveals convergent evolutionary mechanisms linked to viviparity in insects and beyond.</title>
        <authorList>
            <person name="Fouks B."/>
            <person name="Harrison M.C."/>
            <person name="Mikhailova A.A."/>
            <person name="Marchal E."/>
            <person name="English S."/>
            <person name="Carruthers M."/>
            <person name="Jennings E.C."/>
            <person name="Chiamaka E.L."/>
            <person name="Frigard R.A."/>
            <person name="Pippel M."/>
            <person name="Attardo G.M."/>
            <person name="Benoit J.B."/>
            <person name="Bornberg-Bauer E."/>
            <person name="Tobe S.S."/>
        </authorList>
    </citation>
    <scope>NUCLEOTIDE SEQUENCE</scope>
    <source>
        <strain evidence="12">Stay&amp;Tobe</strain>
    </source>
</reference>
<dbReference type="GO" id="GO:0005815">
    <property type="term" value="C:microtubule organizing center"/>
    <property type="evidence" value="ECO:0007669"/>
    <property type="project" value="TreeGrafter"/>
</dbReference>
<dbReference type="GO" id="GO:0051225">
    <property type="term" value="P:spindle assembly"/>
    <property type="evidence" value="ECO:0007669"/>
    <property type="project" value="InterPro"/>
</dbReference>
<evidence type="ECO:0000313" key="12">
    <source>
        <dbReference type="EMBL" id="KAJ9585413.1"/>
    </source>
</evidence>
<dbReference type="GO" id="GO:0005874">
    <property type="term" value="C:microtubule"/>
    <property type="evidence" value="ECO:0007669"/>
    <property type="project" value="UniProtKB-KW"/>
</dbReference>
<evidence type="ECO:0000256" key="10">
    <source>
        <dbReference type="SAM" id="Coils"/>
    </source>
</evidence>
<keyword evidence="5" id="KW-0493">Microtubule</keyword>
<feature type="coiled-coil region" evidence="10">
    <location>
        <begin position="139"/>
        <end position="166"/>
    </location>
</feature>
<evidence type="ECO:0000256" key="5">
    <source>
        <dbReference type="ARBA" id="ARBA00022701"/>
    </source>
</evidence>
<protein>
    <recommendedName>
        <fullName evidence="11">HAUS augmin-like complex subunit 3 N-terminal domain-containing protein</fullName>
    </recommendedName>
</protein>
<dbReference type="GO" id="GO:0031023">
    <property type="term" value="P:microtubule organizing center organization"/>
    <property type="evidence" value="ECO:0007669"/>
    <property type="project" value="TreeGrafter"/>
</dbReference>
<evidence type="ECO:0000259" key="11">
    <source>
        <dbReference type="Pfam" id="PF14932"/>
    </source>
</evidence>
<evidence type="ECO:0000256" key="4">
    <source>
        <dbReference type="ARBA" id="ARBA00022618"/>
    </source>
</evidence>
<evidence type="ECO:0000256" key="8">
    <source>
        <dbReference type="ARBA" id="ARBA00023212"/>
    </source>
</evidence>
<dbReference type="PANTHER" id="PTHR19378">
    <property type="entry name" value="GOLGIN- RELATED"/>
    <property type="match status" value="1"/>
</dbReference>
<dbReference type="GO" id="GO:0070652">
    <property type="term" value="C:HAUS complex"/>
    <property type="evidence" value="ECO:0007669"/>
    <property type="project" value="InterPro"/>
</dbReference>
<evidence type="ECO:0000256" key="9">
    <source>
        <dbReference type="ARBA" id="ARBA00023306"/>
    </source>
</evidence>
<dbReference type="InterPro" id="IPR032733">
    <property type="entry name" value="HAUS3_N"/>
</dbReference>
<evidence type="ECO:0000256" key="3">
    <source>
        <dbReference type="ARBA" id="ARBA00022490"/>
    </source>
</evidence>
<feature type="domain" description="HAUS augmin-like complex subunit 3 N-terminal" evidence="11">
    <location>
        <begin position="30"/>
        <end position="161"/>
    </location>
</feature>
<keyword evidence="4" id="KW-0132">Cell division</keyword>
<dbReference type="GO" id="GO:0072686">
    <property type="term" value="C:mitotic spindle"/>
    <property type="evidence" value="ECO:0007669"/>
    <property type="project" value="TreeGrafter"/>
</dbReference>
<dbReference type="InterPro" id="IPR026206">
    <property type="entry name" value="HAUS3"/>
</dbReference>
<dbReference type="GO" id="GO:0051301">
    <property type="term" value="P:cell division"/>
    <property type="evidence" value="ECO:0007669"/>
    <property type="project" value="UniProtKB-KW"/>
</dbReference>
<dbReference type="AlphaFoldDB" id="A0AAD7ZT63"/>
<dbReference type="Proteomes" id="UP001233999">
    <property type="component" value="Unassembled WGS sequence"/>
</dbReference>
<evidence type="ECO:0000256" key="2">
    <source>
        <dbReference type="ARBA" id="ARBA00009645"/>
    </source>
</evidence>
<evidence type="ECO:0000256" key="7">
    <source>
        <dbReference type="ARBA" id="ARBA00023054"/>
    </source>
</evidence>